<sequence length="1090" mass="125173">MKMVKNKKMWKKAIGVFLGIPLLLFIIITLVITFKKDAIVQELLATANQDFKGKIALSGTQISPFENFPYISIDLKDFQVFETKELNGKPIINLKDVYVGFDLWTIIRGKFDIKTIKLANGKINITQYKDNTFNLVKAFEPVKEVEDLEEEFHIDLQKIKIKNVDILKTNLADTLTLEAFINNAETRFKKDETYIKMGLDATFVFNIIKDKDTTFVKNKHFDIATDFSFHKETHVLDFEPSTVKLENGLFGMEGSIDIDDDFNMDLEFSGKKPNFDLLIAFAPEDLIPTLEKYDNQGEIFFSTTIKGKSSNGNLPAVEAKFGCKNGFFDNTITHKKLDEMAFSAYFTNGEKRNLETSAFYLTDFTAKPEAGKFKGNLKVINFVSPEIDLKLDSDFDLEFLSKFFNLTDLSNLTGNVQLSMNFHDIIDLAQPEKSLEKLNQAYFSELLVTNLNFKSDSYHLPVKNLNLKATMDGNDFKMEYCRLQLGKSNLELDGKINNVPAIIHQTNGEVVSEIHMKSKLLDFKELTSFDTIKQKPFDEKIRNLKLDLAFKGAANTFLQSKSLPIGSYFIQDFYAKLENYPHAFHDFDGLLKITESDIIISKFDGEIDATDFHFDGKIKNYNLWLADKKMGDTEMEFDLTSNVIHFKDLFSYKGENFVPEEYRNEDIKQLKLHGRVALHYKDSLQSTDFYLDEFKGKMKIHPVKFEQFKGNVHAENNVLTLNKLSGKIGKSNFLLSGKYHLKKNESYKKNGDYFNFQSSYLDFDELFSYQEKPANATEKVDHDSGFNLFELPFKNMKIDAVISHLNYHKYLIKTLNAKVRVKENHYVYFDDCQFNAAGGLVNIKGYLNGSDPKHIYLNPDLKIQKVNLDQVLFKFDNFGQDKMVSENLHGIFTGRITGKILLHTDLTPRIDESNLQMDIAIDNGRLDNFGPMNAMADFFKDKNLSKILFDKLENRLQLENGKLILPNMVVNSSLGFIELSGSQDMDLNMEYYLRIPLKMVTNVAFQKLFGKKREAVDPDQEDEIIYKDPNKKVNYMNLKISGTPSNFKISMEKNKDLKKGKGFVKDETFLFENLETDTSEVTTENTVTAN</sequence>
<dbReference type="EMBL" id="QLST01000001">
    <property type="protein sequence ID" value="RBA29845.1"/>
    <property type="molecule type" value="Genomic_DNA"/>
</dbReference>
<dbReference type="GO" id="GO:0005886">
    <property type="term" value="C:plasma membrane"/>
    <property type="evidence" value="ECO:0007669"/>
    <property type="project" value="TreeGrafter"/>
</dbReference>
<protein>
    <submittedName>
        <fullName evidence="1">Uncharacterized protein</fullName>
    </submittedName>
</protein>
<dbReference type="AlphaFoldDB" id="A0A365P5I4"/>
<proteinExistence type="predicted"/>
<dbReference type="PANTHER" id="PTHR30441">
    <property type="entry name" value="DUF748 DOMAIN-CONTAINING PROTEIN"/>
    <property type="match status" value="1"/>
</dbReference>
<dbReference type="Proteomes" id="UP000253319">
    <property type="component" value="Unassembled WGS sequence"/>
</dbReference>
<gene>
    <name evidence="1" type="ORF">DPN68_01055</name>
</gene>
<evidence type="ECO:0000313" key="2">
    <source>
        <dbReference type="Proteomes" id="UP000253319"/>
    </source>
</evidence>
<comment type="caution">
    <text evidence="1">The sequence shown here is derived from an EMBL/GenBank/DDBJ whole genome shotgun (WGS) entry which is preliminary data.</text>
</comment>
<organism evidence="1 2">
    <name type="scientific">Flavobacterium tibetense</name>
    <dbReference type="NCBI Taxonomy" id="2233533"/>
    <lineage>
        <taxon>Bacteria</taxon>
        <taxon>Pseudomonadati</taxon>
        <taxon>Bacteroidota</taxon>
        <taxon>Flavobacteriia</taxon>
        <taxon>Flavobacteriales</taxon>
        <taxon>Flavobacteriaceae</taxon>
        <taxon>Flavobacterium</taxon>
    </lineage>
</organism>
<accession>A0A365P5I4</accession>
<dbReference type="GO" id="GO:0090313">
    <property type="term" value="P:regulation of protein targeting to membrane"/>
    <property type="evidence" value="ECO:0007669"/>
    <property type="project" value="TreeGrafter"/>
</dbReference>
<evidence type="ECO:0000313" key="1">
    <source>
        <dbReference type="EMBL" id="RBA29845.1"/>
    </source>
</evidence>
<reference evidence="1 2" key="1">
    <citation type="submission" date="2018-06" db="EMBL/GenBank/DDBJ databases">
        <title>Flavobacterium tibetense sp. nov., isolated from a wetland YonghuCo on Tibetan Plateau.</title>
        <authorList>
            <person name="Xing P."/>
            <person name="Phurbu D."/>
            <person name="Lu H."/>
        </authorList>
    </citation>
    <scope>NUCLEOTIDE SEQUENCE [LARGE SCALE GENOMIC DNA]</scope>
    <source>
        <strain evidence="1 2">YH5</strain>
    </source>
</reference>
<keyword evidence="2" id="KW-1185">Reference proteome</keyword>
<dbReference type="PANTHER" id="PTHR30441:SF8">
    <property type="entry name" value="DUF748 DOMAIN-CONTAINING PROTEIN"/>
    <property type="match status" value="1"/>
</dbReference>
<dbReference type="InterPro" id="IPR052894">
    <property type="entry name" value="AsmA-related"/>
</dbReference>
<name>A0A365P5I4_9FLAO</name>